<dbReference type="SUPFAM" id="SSF49777">
    <property type="entry name" value="PEBP-like"/>
    <property type="match status" value="1"/>
</dbReference>
<evidence type="ECO:0008006" key="5">
    <source>
        <dbReference type="Google" id="ProtNLM"/>
    </source>
</evidence>
<dbReference type="InterPro" id="IPR036610">
    <property type="entry name" value="PEBP-like_sf"/>
</dbReference>
<feature type="signal peptide" evidence="2">
    <location>
        <begin position="1"/>
        <end position="25"/>
    </location>
</feature>
<dbReference type="AlphaFoldDB" id="A0A066VFK6"/>
<dbReference type="Proteomes" id="UP000027361">
    <property type="component" value="Unassembled WGS sequence"/>
</dbReference>
<name>A0A066VFK6_TILAU</name>
<dbReference type="GeneID" id="25261994"/>
<proteinExistence type="predicted"/>
<sequence>MVRATRSLLVAGGLSLLALGGSALAAANASDPATYQTMASTLLEFQGADITPAIVPEELLSLSGALQVAFGNLTAELGSTVPLSSDAASSSSALLAQSPAMSLNYTQAVTQQELFWSQLFTVIAFDAAYPGVSAINGTVAVTLQYLCNNMTVVNGALRNMTSPVQAWTAPNVTDGSGPHRFVQLVVAQGSDFTPLPAAQLASGGNFSLADYVARTRLGKVVAANYFVVENGTHIAPGIDLKPTQAVPMQSVLAKATSISASIIAEGTRSAQLKAASAAHRAHSASGAQAVALVAVIALASALAVFA</sequence>
<evidence type="ECO:0000256" key="1">
    <source>
        <dbReference type="SAM" id="Phobius"/>
    </source>
</evidence>
<evidence type="ECO:0000313" key="4">
    <source>
        <dbReference type="Proteomes" id="UP000027361"/>
    </source>
</evidence>
<keyword evidence="2" id="KW-0732">Signal</keyword>
<reference evidence="3 4" key="1">
    <citation type="submission" date="2014-05" db="EMBL/GenBank/DDBJ databases">
        <title>Draft genome sequence of a rare smut relative, Tilletiaria anomala UBC 951.</title>
        <authorList>
            <consortium name="DOE Joint Genome Institute"/>
            <person name="Toome M."/>
            <person name="Kuo A."/>
            <person name="Henrissat B."/>
            <person name="Lipzen A."/>
            <person name="Tritt A."/>
            <person name="Yoshinaga Y."/>
            <person name="Zane M."/>
            <person name="Barry K."/>
            <person name="Grigoriev I.V."/>
            <person name="Spatafora J.W."/>
            <person name="Aimea M.C."/>
        </authorList>
    </citation>
    <scope>NUCLEOTIDE SEQUENCE [LARGE SCALE GENOMIC DNA]</scope>
    <source>
        <strain evidence="3 4">UBC 951</strain>
    </source>
</reference>
<keyword evidence="1" id="KW-0472">Membrane</keyword>
<evidence type="ECO:0000256" key="2">
    <source>
        <dbReference type="SAM" id="SignalP"/>
    </source>
</evidence>
<dbReference type="OrthoDB" id="2506647at2759"/>
<dbReference type="STRING" id="1037660.A0A066VFK6"/>
<keyword evidence="1" id="KW-1133">Transmembrane helix</keyword>
<dbReference type="InParanoid" id="A0A066VFK6"/>
<dbReference type="RefSeq" id="XP_013241323.1">
    <property type="nucleotide sequence ID" value="XM_013385869.1"/>
</dbReference>
<accession>A0A066VFK6</accession>
<organism evidence="3 4">
    <name type="scientific">Tilletiaria anomala (strain ATCC 24038 / CBS 436.72 / UBC 951)</name>
    <dbReference type="NCBI Taxonomy" id="1037660"/>
    <lineage>
        <taxon>Eukaryota</taxon>
        <taxon>Fungi</taxon>
        <taxon>Dikarya</taxon>
        <taxon>Basidiomycota</taxon>
        <taxon>Ustilaginomycotina</taxon>
        <taxon>Exobasidiomycetes</taxon>
        <taxon>Georgefischeriales</taxon>
        <taxon>Tilletiariaceae</taxon>
        <taxon>Tilletiaria</taxon>
    </lineage>
</organism>
<dbReference type="HOGENOM" id="CLU_043994_2_1_1"/>
<protein>
    <recommendedName>
        <fullName evidence="5">PEBP-like protein</fullName>
    </recommendedName>
</protein>
<comment type="caution">
    <text evidence="3">The sequence shown here is derived from an EMBL/GenBank/DDBJ whole genome shotgun (WGS) entry which is preliminary data.</text>
</comment>
<gene>
    <name evidence="3" type="ORF">K437DRAFT_191062</name>
</gene>
<keyword evidence="4" id="KW-1185">Reference proteome</keyword>
<dbReference type="Gene3D" id="3.90.280.10">
    <property type="entry name" value="PEBP-like"/>
    <property type="match status" value="1"/>
</dbReference>
<keyword evidence="1" id="KW-0812">Transmembrane</keyword>
<feature type="transmembrane region" description="Helical" evidence="1">
    <location>
        <begin position="286"/>
        <end position="305"/>
    </location>
</feature>
<dbReference type="EMBL" id="JMSN01000093">
    <property type="protein sequence ID" value="KDN40251.1"/>
    <property type="molecule type" value="Genomic_DNA"/>
</dbReference>
<evidence type="ECO:0000313" key="3">
    <source>
        <dbReference type="EMBL" id="KDN40251.1"/>
    </source>
</evidence>
<feature type="chain" id="PRO_5001632004" description="PEBP-like protein" evidence="2">
    <location>
        <begin position="26"/>
        <end position="306"/>
    </location>
</feature>